<keyword evidence="5" id="KW-0810">Translation regulation</keyword>
<dbReference type="AlphaFoldDB" id="A0A1S3IBH2"/>
<dbReference type="RefSeq" id="XP_013395518.1">
    <property type="nucleotide sequence ID" value="XM_013540064.2"/>
</dbReference>
<comment type="similarity">
    <text evidence="2">Belongs to the PAIP2 family.</text>
</comment>
<evidence type="ECO:0000256" key="4">
    <source>
        <dbReference type="ARBA" id="ARBA00022843"/>
    </source>
</evidence>
<dbReference type="InParanoid" id="A0A1S3IBH2"/>
<dbReference type="Pfam" id="PF07145">
    <property type="entry name" value="PAM2"/>
    <property type="match status" value="1"/>
</dbReference>
<evidence type="ECO:0000313" key="10">
    <source>
        <dbReference type="Proteomes" id="UP000085678"/>
    </source>
</evidence>
<keyword evidence="4" id="KW-0832">Ubl conjugation</keyword>
<reference evidence="11" key="1">
    <citation type="submission" date="2025-08" db="UniProtKB">
        <authorList>
            <consortium name="RefSeq"/>
        </authorList>
    </citation>
    <scope>IDENTIFICATION</scope>
    <source>
        <tissue evidence="11">Gonads</tissue>
    </source>
</reference>
<comment type="function">
    <text evidence="6">Acts as a repressor in the regulation of translation initiation of poly(A)-containing mRNAs. Its inhibitory activity on translation is mediated via its action on PABPC1. Displaces the interaction of PABPC1 with poly(A) RNA and competes with PAIP1 for binding to PABPC1. Its association with PABPC1 results in disruption of the cytoplasmic poly(A) RNP structure organization.</text>
</comment>
<evidence type="ECO:0000256" key="9">
    <source>
        <dbReference type="SAM" id="MobiDB-lite"/>
    </source>
</evidence>
<keyword evidence="3" id="KW-0963">Cytoplasm</keyword>
<keyword evidence="8" id="KW-0175">Coiled coil</keyword>
<evidence type="ECO:0000256" key="1">
    <source>
        <dbReference type="ARBA" id="ARBA00004496"/>
    </source>
</evidence>
<evidence type="ECO:0000313" key="11">
    <source>
        <dbReference type="RefSeq" id="XP_013395518.1"/>
    </source>
</evidence>
<evidence type="ECO:0000256" key="3">
    <source>
        <dbReference type="ARBA" id="ARBA00022490"/>
    </source>
</evidence>
<evidence type="ECO:0000256" key="5">
    <source>
        <dbReference type="ARBA" id="ARBA00022845"/>
    </source>
</evidence>
<dbReference type="FunCoup" id="A0A1S3IBH2">
    <property type="interactions" value="918"/>
</dbReference>
<proteinExistence type="inferred from homology"/>
<dbReference type="GeneID" id="106162672"/>
<comment type="subcellular location">
    <subcellularLocation>
        <location evidence="1">Cytoplasm</location>
    </subcellularLocation>
</comment>
<accession>A0A1S3IBH2</accession>
<dbReference type="PANTHER" id="PTHR13154">
    <property type="entry name" value="POLYADENYLATE-BINDING PROTEIN-INTERACTING PROTEIN 2"/>
    <property type="match status" value="1"/>
</dbReference>
<evidence type="ECO:0000256" key="6">
    <source>
        <dbReference type="ARBA" id="ARBA00037448"/>
    </source>
</evidence>
<dbReference type="OrthoDB" id="5985142at2759"/>
<name>A0A1S3IBH2_LINAN</name>
<protein>
    <recommendedName>
        <fullName evidence="7">Polyadenylate-binding protein-interacting protein 2</fullName>
    </recommendedName>
</protein>
<dbReference type="InterPro" id="IPR009818">
    <property type="entry name" value="PAM2_motif"/>
</dbReference>
<feature type="region of interest" description="Disordered" evidence="9">
    <location>
        <begin position="1"/>
        <end position="22"/>
    </location>
</feature>
<evidence type="ECO:0000256" key="2">
    <source>
        <dbReference type="ARBA" id="ARBA00006858"/>
    </source>
</evidence>
<evidence type="ECO:0000256" key="8">
    <source>
        <dbReference type="SAM" id="Coils"/>
    </source>
</evidence>
<dbReference type="GO" id="GO:0000900">
    <property type="term" value="F:mRNA regulatory element binding translation repressor activity"/>
    <property type="evidence" value="ECO:0007669"/>
    <property type="project" value="InterPro"/>
</dbReference>
<dbReference type="InterPro" id="IPR040396">
    <property type="entry name" value="PAIP2-like"/>
</dbReference>
<dbReference type="KEGG" id="lak:106162672"/>
<feature type="compositionally biased region" description="Polar residues" evidence="9">
    <location>
        <begin position="12"/>
        <end position="22"/>
    </location>
</feature>
<sequence length="123" mass="14355">MKLPVDAIGPKTNMSTTTATQSRSEVDFSEYVWMGEELEEFDRKCEEEFWEEQFIECCFEEMIAEEENRLLEKNNEQAQEEQQLAENVQALNLDKPELPVITFQSLLNPNAPVFIPRSMSTDR</sequence>
<dbReference type="GO" id="GO:0045947">
    <property type="term" value="P:negative regulation of translational initiation"/>
    <property type="evidence" value="ECO:0007669"/>
    <property type="project" value="InterPro"/>
</dbReference>
<organism evidence="10 11">
    <name type="scientific">Lingula anatina</name>
    <name type="common">Brachiopod</name>
    <name type="synonym">Lingula unguis</name>
    <dbReference type="NCBI Taxonomy" id="7574"/>
    <lineage>
        <taxon>Eukaryota</taxon>
        <taxon>Metazoa</taxon>
        <taxon>Spiralia</taxon>
        <taxon>Lophotrochozoa</taxon>
        <taxon>Brachiopoda</taxon>
        <taxon>Linguliformea</taxon>
        <taxon>Lingulata</taxon>
        <taxon>Lingulida</taxon>
        <taxon>Linguloidea</taxon>
        <taxon>Lingulidae</taxon>
        <taxon>Lingula</taxon>
    </lineage>
</organism>
<dbReference type="Proteomes" id="UP000085678">
    <property type="component" value="Unplaced"/>
</dbReference>
<keyword evidence="10" id="KW-1185">Reference proteome</keyword>
<dbReference type="GO" id="GO:0005737">
    <property type="term" value="C:cytoplasm"/>
    <property type="evidence" value="ECO:0007669"/>
    <property type="project" value="UniProtKB-SubCell"/>
</dbReference>
<dbReference type="STRING" id="7574.A0A1S3IBH2"/>
<gene>
    <name evidence="11" type="primary">LOC106162672</name>
</gene>
<feature type="coiled-coil region" evidence="8">
    <location>
        <begin position="61"/>
        <end position="94"/>
    </location>
</feature>
<dbReference type="PANTHER" id="PTHR13154:SF2">
    <property type="entry name" value="POLYADENYLATE-BINDING PROTEIN-INTERACTING PROTEIN 2"/>
    <property type="match status" value="1"/>
</dbReference>
<evidence type="ECO:0000256" key="7">
    <source>
        <dbReference type="ARBA" id="ARBA00040702"/>
    </source>
</evidence>